<dbReference type="InterPro" id="IPR001789">
    <property type="entry name" value="Sig_transdc_resp-reg_receiver"/>
</dbReference>
<dbReference type="PANTHER" id="PTHR48111">
    <property type="entry name" value="REGULATOR OF RPOS"/>
    <property type="match status" value="1"/>
</dbReference>
<dbReference type="SUPFAM" id="SSF52172">
    <property type="entry name" value="CheY-like"/>
    <property type="match status" value="1"/>
</dbReference>
<evidence type="ECO:0000256" key="5">
    <source>
        <dbReference type="ARBA" id="ARBA00024867"/>
    </source>
</evidence>
<dbReference type="Gene3D" id="3.40.50.2300">
    <property type="match status" value="1"/>
</dbReference>
<evidence type="ECO:0000313" key="8">
    <source>
        <dbReference type="EMBL" id="MBC8545784.1"/>
    </source>
</evidence>
<evidence type="ECO:0000256" key="4">
    <source>
        <dbReference type="ARBA" id="ARBA00023163"/>
    </source>
</evidence>
<dbReference type="SMART" id="SM00448">
    <property type="entry name" value="REC"/>
    <property type="match status" value="1"/>
</dbReference>
<keyword evidence="6" id="KW-0597">Phosphoprotein</keyword>
<comment type="function">
    <text evidence="5">May play the central regulatory role in sporulation. It may be an element of the effector pathway responsible for the activation of sporulation genes in response to nutritional stress. Spo0A may act in concert with spo0H (a sigma factor) to control the expression of some genes that are critical to the sporulation process.</text>
</comment>
<keyword evidence="3" id="KW-0238">DNA-binding</keyword>
<keyword evidence="2" id="KW-0805">Transcription regulation</keyword>
<dbReference type="InterPro" id="IPR016032">
    <property type="entry name" value="Sig_transdc_resp-reg_C-effctor"/>
</dbReference>
<dbReference type="PROSITE" id="PS50110">
    <property type="entry name" value="RESPONSE_REGULATORY"/>
    <property type="match status" value="1"/>
</dbReference>
<keyword evidence="9" id="KW-1185">Reference proteome</keyword>
<evidence type="ECO:0000256" key="6">
    <source>
        <dbReference type="PROSITE-ProRule" id="PRU00169"/>
    </source>
</evidence>
<proteinExistence type="predicted"/>
<dbReference type="InterPro" id="IPR014879">
    <property type="entry name" value="Spo0A_C"/>
</dbReference>
<dbReference type="AlphaFoldDB" id="A0A926DY75"/>
<comment type="caution">
    <text evidence="8">The sequence shown here is derived from an EMBL/GenBank/DDBJ whole genome shotgun (WGS) entry which is preliminary data.</text>
</comment>
<dbReference type="GO" id="GO:0003700">
    <property type="term" value="F:DNA-binding transcription factor activity"/>
    <property type="evidence" value="ECO:0007669"/>
    <property type="project" value="InterPro"/>
</dbReference>
<name>A0A926DY75_9FIRM</name>
<dbReference type="PANTHER" id="PTHR48111:SF50">
    <property type="entry name" value="KDP OPERON TRANSCRIPTIONAL REGULATORY PROTEIN KDPE"/>
    <property type="match status" value="1"/>
</dbReference>
<dbReference type="InterPro" id="IPR036388">
    <property type="entry name" value="WH-like_DNA-bd_sf"/>
</dbReference>
<dbReference type="Proteomes" id="UP000653127">
    <property type="component" value="Unassembled WGS sequence"/>
</dbReference>
<keyword evidence="4" id="KW-0804">Transcription</keyword>
<evidence type="ECO:0000259" key="7">
    <source>
        <dbReference type="PROSITE" id="PS50110"/>
    </source>
</evidence>
<dbReference type="GO" id="GO:0032993">
    <property type="term" value="C:protein-DNA complex"/>
    <property type="evidence" value="ECO:0007669"/>
    <property type="project" value="TreeGrafter"/>
</dbReference>
<dbReference type="Pfam" id="PF08769">
    <property type="entry name" value="Spo0A_C"/>
    <property type="match status" value="1"/>
</dbReference>
<dbReference type="GO" id="GO:0005829">
    <property type="term" value="C:cytosol"/>
    <property type="evidence" value="ECO:0007669"/>
    <property type="project" value="TreeGrafter"/>
</dbReference>
<dbReference type="InterPro" id="IPR011006">
    <property type="entry name" value="CheY-like_superfamily"/>
</dbReference>
<feature type="modified residue" description="4-aspartylphosphate" evidence="6">
    <location>
        <position position="58"/>
    </location>
</feature>
<dbReference type="GO" id="GO:0005509">
    <property type="term" value="F:calcium ion binding"/>
    <property type="evidence" value="ECO:0007669"/>
    <property type="project" value="InterPro"/>
</dbReference>
<dbReference type="Pfam" id="PF00072">
    <property type="entry name" value="Response_reg"/>
    <property type="match status" value="1"/>
</dbReference>
<sequence>MARRKSKLLIVDDNKEMCDILENFFRMTDEIEVCGTAFDGEDALQKIYTLLPDAVLLDLVMPKLDGISVLERMRAEPPKKLPTVVVASAVGEEKFIAHAIVLGASYYMIKPYELDDLLERILLVLEPDDCSVGSQETMYDYHSEIANLVMELGVPTHLLGYRYLVCALEVILREETPCSITKVVYTSVARQKNTTAECVESALRKTIQRIHENGNERYCALMRMEHGESFQRPANGRFLKLLAEHLRMERHRMTGG</sequence>
<dbReference type="GO" id="GO:0000156">
    <property type="term" value="F:phosphorelay response regulator activity"/>
    <property type="evidence" value="ECO:0007669"/>
    <property type="project" value="TreeGrafter"/>
</dbReference>
<evidence type="ECO:0000256" key="1">
    <source>
        <dbReference type="ARBA" id="ARBA00018672"/>
    </source>
</evidence>
<feature type="domain" description="Response regulatory" evidence="7">
    <location>
        <begin position="7"/>
        <end position="125"/>
    </location>
</feature>
<protein>
    <recommendedName>
        <fullName evidence="1">Stage 0 sporulation protein A homolog</fullName>
    </recommendedName>
</protein>
<dbReference type="Gene3D" id="1.10.10.10">
    <property type="entry name" value="Winged helix-like DNA-binding domain superfamily/Winged helix DNA-binding domain"/>
    <property type="match status" value="1"/>
</dbReference>
<evidence type="ECO:0000256" key="2">
    <source>
        <dbReference type="ARBA" id="ARBA00023015"/>
    </source>
</evidence>
<dbReference type="GO" id="GO:0042173">
    <property type="term" value="P:regulation of sporulation resulting in formation of a cellular spore"/>
    <property type="evidence" value="ECO:0007669"/>
    <property type="project" value="InterPro"/>
</dbReference>
<dbReference type="SUPFAM" id="SSF46894">
    <property type="entry name" value="C-terminal effector domain of the bipartite response regulators"/>
    <property type="match status" value="1"/>
</dbReference>
<dbReference type="RefSeq" id="WP_249281924.1">
    <property type="nucleotide sequence ID" value="NZ_JACRST010000001.1"/>
</dbReference>
<reference evidence="8" key="1">
    <citation type="submission" date="2020-08" db="EMBL/GenBank/DDBJ databases">
        <title>Genome public.</title>
        <authorList>
            <person name="Liu C."/>
            <person name="Sun Q."/>
        </authorList>
    </citation>
    <scope>NUCLEOTIDE SEQUENCE</scope>
    <source>
        <strain evidence="8">NSJ-31</strain>
    </source>
</reference>
<dbReference type="EMBL" id="JACRST010000001">
    <property type="protein sequence ID" value="MBC8545784.1"/>
    <property type="molecule type" value="Genomic_DNA"/>
</dbReference>
<evidence type="ECO:0000313" key="9">
    <source>
        <dbReference type="Proteomes" id="UP000653127"/>
    </source>
</evidence>
<organism evidence="8 9">
    <name type="scientific">Ligaoa zhengdingensis</name>
    <dbReference type="NCBI Taxonomy" id="2763658"/>
    <lineage>
        <taxon>Bacteria</taxon>
        <taxon>Bacillati</taxon>
        <taxon>Bacillota</taxon>
        <taxon>Clostridia</taxon>
        <taxon>Eubacteriales</taxon>
        <taxon>Oscillospiraceae</taxon>
        <taxon>Ligaoa</taxon>
    </lineage>
</organism>
<evidence type="ECO:0000256" key="3">
    <source>
        <dbReference type="ARBA" id="ARBA00023125"/>
    </source>
</evidence>
<dbReference type="GO" id="GO:0000976">
    <property type="term" value="F:transcription cis-regulatory region binding"/>
    <property type="evidence" value="ECO:0007669"/>
    <property type="project" value="TreeGrafter"/>
</dbReference>
<dbReference type="InterPro" id="IPR039420">
    <property type="entry name" value="WalR-like"/>
</dbReference>
<accession>A0A926DY75</accession>
<gene>
    <name evidence="8" type="ORF">H8711_02370</name>
</gene>